<evidence type="ECO:0000313" key="3">
    <source>
        <dbReference type="Proteomes" id="UP000069771"/>
    </source>
</evidence>
<dbReference type="Proteomes" id="UP000069771">
    <property type="component" value="Chromosome"/>
</dbReference>
<accession>A0A140DU93</accession>
<dbReference type="AlphaFoldDB" id="A0A140DU93"/>
<sequence>MLRELNNERRNLVSDIKLEAASRALREAADRLDDRIIPLKGNHRQYEERNHEEDVKDIVILAVAAGLSAAAVIAVIVMVTKLVKKSREKADEKLEEIKHDLERRIEQA</sequence>
<dbReference type="STRING" id="1702221.AALO17_10860"/>
<name>A0A140DU93_9FIRM</name>
<gene>
    <name evidence="2" type="ORF">AALO17_10860</name>
</gene>
<organism evidence="2 3">
    <name type="scientific">Faecalibaculum rodentium</name>
    <dbReference type="NCBI Taxonomy" id="1702221"/>
    <lineage>
        <taxon>Bacteria</taxon>
        <taxon>Bacillati</taxon>
        <taxon>Bacillota</taxon>
        <taxon>Erysipelotrichia</taxon>
        <taxon>Erysipelotrichales</taxon>
        <taxon>Erysipelotrichaceae</taxon>
        <taxon>Faecalibaculum</taxon>
    </lineage>
</organism>
<dbReference type="RefSeq" id="WP_067556287.1">
    <property type="nucleotide sequence ID" value="NZ_CAJTBG010000020.1"/>
</dbReference>
<evidence type="ECO:0000256" key="1">
    <source>
        <dbReference type="SAM" id="Phobius"/>
    </source>
</evidence>
<proteinExistence type="predicted"/>
<keyword evidence="1" id="KW-0472">Membrane</keyword>
<keyword evidence="1" id="KW-0812">Transmembrane</keyword>
<dbReference type="EMBL" id="CP011391">
    <property type="protein sequence ID" value="AMK54220.1"/>
    <property type="molecule type" value="Genomic_DNA"/>
</dbReference>
<feature type="transmembrane region" description="Helical" evidence="1">
    <location>
        <begin position="58"/>
        <end position="79"/>
    </location>
</feature>
<dbReference type="KEGG" id="fro:AALO17_10860"/>
<protein>
    <submittedName>
        <fullName evidence="2">Uncharacterized protein</fullName>
    </submittedName>
</protein>
<reference evidence="2 3" key="1">
    <citation type="journal article" date="2016" name="Gut Pathog.">
        <title>Whole genome sequencing of "Faecalibaculum rodentium" ALO17, isolated from C57BL/6J laboratory mouse feces.</title>
        <authorList>
            <person name="Lim S."/>
            <person name="Chang D.H."/>
            <person name="Ahn S."/>
            <person name="Kim B.C."/>
        </authorList>
    </citation>
    <scope>NUCLEOTIDE SEQUENCE [LARGE SCALE GENOMIC DNA]</scope>
    <source>
        <strain evidence="2 3">Alo17</strain>
    </source>
</reference>
<keyword evidence="1" id="KW-1133">Transmembrane helix</keyword>
<evidence type="ECO:0000313" key="2">
    <source>
        <dbReference type="EMBL" id="AMK54220.1"/>
    </source>
</evidence>
<keyword evidence="3" id="KW-1185">Reference proteome</keyword>
<dbReference type="GeneID" id="78477848"/>